<feature type="transmembrane region" description="Helical" evidence="10">
    <location>
        <begin position="315"/>
        <end position="335"/>
    </location>
</feature>
<gene>
    <name evidence="11" type="ORF">PUN28_010113</name>
</gene>
<name>A0AAW2FPJ0_9HYME</name>
<dbReference type="GO" id="GO:0007165">
    <property type="term" value="P:signal transduction"/>
    <property type="evidence" value="ECO:0007669"/>
    <property type="project" value="UniProtKB-KW"/>
</dbReference>
<dbReference type="AlphaFoldDB" id="A0AAW2FPJ0"/>
<accession>A0AAW2FPJ0</accession>
<organism evidence="11 12">
    <name type="scientific">Cardiocondyla obscurior</name>
    <dbReference type="NCBI Taxonomy" id="286306"/>
    <lineage>
        <taxon>Eukaryota</taxon>
        <taxon>Metazoa</taxon>
        <taxon>Ecdysozoa</taxon>
        <taxon>Arthropoda</taxon>
        <taxon>Hexapoda</taxon>
        <taxon>Insecta</taxon>
        <taxon>Pterygota</taxon>
        <taxon>Neoptera</taxon>
        <taxon>Endopterygota</taxon>
        <taxon>Hymenoptera</taxon>
        <taxon>Apocrita</taxon>
        <taxon>Aculeata</taxon>
        <taxon>Formicoidea</taxon>
        <taxon>Formicidae</taxon>
        <taxon>Myrmicinae</taxon>
        <taxon>Cardiocondyla</taxon>
    </lineage>
</organism>
<dbReference type="Proteomes" id="UP001430953">
    <property type="component" value="Unassembled WGS sequence"/>
</dbReference>
<feature type="transmembrane region" description="Helical" evidence="10">
    <location>
        <begin position="282"/>
        <end position="303"/>
    </location>
</feature>
<evidence type="ECO:0000256" key="4">
    <source>
        <dbReference type="ARBA" id="ARBA00022692"/>
    </source>
</evidence>
<keyword evidence="2" id="KW-1003">Cell membrane</keyword>
<comment type="caution">
    <text evidence="11">The sequence shown here is derived from an EMBL/GenBank/DDBJ whole genome shotgun (WGS) entry which is preliminary data.</text>
</comment>
<keyword evidence="12" id="KW-1185">Reference proteome</keyword>
<dbReference type="GO" id="GO:0004984">
    <property type="term" value="F:olfactory receptor activity"/>
    <property type="evidence" value="ECO:0007669"/>
    <property type="project" value="InterPro"/>
</dbReference>
<evidence type="ECO:0000256" key="5">
    <source>
        <dbReference type="ARBA" id="ARBA00022725"/>
    </source>
</evidence>
<dbReference type="GO" id="GO:0005549">
    <property type="term" value="F:odorant binding"/>
    <property type="evidence" value="ECO:0007669"/>
    <property type="project" value="InterPro"/>
</dbReference>
<dbReference type="InterPro" id="IPR004117">
    <property type="entry name" value="7tm6_olfct_rcpt"/>
</dbReference>
<evidence type="ECO:0000313" key="11">
    <source>
        <dbReference type="EMBL" id="KAL0117019.1"/>
    </source>
</evidence>
<keyword evidence="5 10" id="KW-0552">Olfaction</keyword>
<evidence type="ECO:0000256" key="7">
    <source>
        <dbReference type="ARBA" id="ARBA00023136"/>
    </source>
</evidence>
<evidence type="ECO:0000256" key="9">
    <source>
        <dbReference type="ARBA" id="ARBA00023224"/>
    </source>
</evidence>
<evidence type="ECO:0000256" key="3">
    <source>
        <dbReference type="ARBA" id="ARBA00022606"/>
    </source>
</evidence>
<comment type="similarity">
    <text evidence="10">Belongs to the insect chemoreceptor superfamily. Heteromeric odorant receptor channel (TC 1.A.69) family.</text>
</comment>
<sequence>MSNSKCAPESNAAKKHVDFNLQLNRWYLKPIGAWPQVDTLSSIWKTLTLLCIFICAGTITVVTGPCMLYILFEKDSVKAKLNAIGPLLHRLMGSVNYWVLLRRSEDIRKLVRHMETDWSLIEKPDDREIMLQHAKFGRSVTMICGLIMQVGTILFSIARAMKTATIVVGNETYTTHPMTCPMYNKLIDTRFSPINEIALALQFLSGIVVNSSTAGACSLAAVFAIHACGQLNVLHRWLEKLVGSEKEENHIVKRKVSIIVEHHMRILSFISRLESIMHKVSLVELMGCTINMCLLGYYTIMAWETLDAAKLTSYAIVYLSMGFNIFIFCYIGEIITEQCKHVGEMAYMTDWYNLHHKTALGLVLIIARSSNVIKITAGKLFHLSIATFGDVIRTSMVYLNLLRTLTM</sequence>
<comment type="subcellular location">
    <subcellularLocation>
        <location evidence="1 10">Cell membrane</location>
        <topology evidence="1 10">Multi-pass membrane protein</topology>
    </subcellularLocation>
</comment>
<comment type="caution">
    <text evidence="10">Lacks conserved residue(s) required for the propagation of feature annotation.</text>
</comment>
<reference evidence="11 12" key="1">
    <citation type="submission" date="2023-03" db="EMBL/GenBank/DDBJ databases">
        <title>High recombination rates correlate with genetic variation in Cardiocondyla obscurior ants.</title>
        <authorList>
            <person name="Errbii M."/>
        </authorList>
    </citation>
    <scope>NUCLEOTIDE SEQUENCE [LARGE SCALE GENOMIC DNA]</scope>
    <source>
        <strain evidence="11">Alpha-2009</strain>
        <tissue evidence="11">Whole body</tissue>
    </source>
</reference>
<keyword evidence="4 10" id="KW-0812">Transmembrane</keyword>
<evidence type="ECO:0000256" key="8">
    <source>
        <dbReference type="ARBA" id="ARBA00023170"/>
    </source>
</evidence>
<dbReference type="GO" id="GO:0005886">
    <property type="term" value="C:plasma membrane"/>
    <property type="evidence" value="ECO:0007669"/>
    <property type="project" value="UniProtKB-SubCell"/>
</dbReference>
<evidence type="ECO:0000313" key="12">
    <source>
        <dbReference type="Proteomes" id="UP001430953"/>
    </source>
</evidence>
<keyword evidence="9 10" id="KW-0807">Transducer</keyword>
<proteinExistence type="inferred from homology"/>
<protein>
    <recommendedName>
        <fullName evidence="10">Odorant receptor</fullName>
    </recommendedName>
</protein>
<evidence type="ECO:0000256" key="1">
    <source>
        <dbReference type="ARBA" id="ARBA00004651"/>
    </source>
</evidence>
<evidence type="ECO:0000256" key="10">
    <source>
        <dbReference type="RuleBase" id="RU351113"/>
    </source>
</evidence>
<dbReference type="Pfam" id="PF02949">
    <property type="entry name" value="7tm_6"/>
    <property type="match status" value="1"/>
</dbReference>
<keyword evidence="7 10" id="KW-0472">Membrane</keyword>
<keyword evidence="6 10" id="KW-1133">Transmembrane helix</keyword>
<keyword evidence="8 10" id="KW-0675">Receptor</keyword>
<keyword evidence="3 10" id="KW-0716">Sensory transduction</keyword>
<evidence type="ECO:0000256" key="2">
    <source>
        <dbReference type="ARBA" id="ARBA00022475"/>
    </source>
</evidence>
<dbReference type="EMBL" id="JADYXP020000009">
    <property type="protein sequence ID" value="KAL0117019.1"/>
    <property type="molecule type" value="Genomic_DNA"/>
</dbReference>
<evidence type="ECO:0000256" key="6">
    <source>
        <dbReference type="ARBA" id="ARBA00022989"/>
    </source>
</evidence>
<feature type="transmembrane region" description="Helical" evidence="10">
    <location>
        <begin position="47"/>
        <end position="72"/>
    </location>
</feature>
<dbReference type="PANTHER" id="PTHR21137">
    <property type="entry name" value="ODORANT RECEPTOR"/>
    <property type="match status" value="1"/>
</dbReference>
<dbReference type="PANTHER" id="PTHR21137:SF35">
    <property type="entry name" value="ODORANT RECEPTOR 19A-RELATED"/>
    <property type="match status" value="1"/>
</dbReference>